<feature type="compositionally biased region" description="Basic and acidic residues" evidence="5">
    <location>
        <begin position="436"/>
        <end position="449"/>
    </location>
</feature>
<evidence type="ECO:0000256" key="5">
    <source>
        <dbReference type="SAM" id="MobiDB-lite"/>
    </source>
</evidence>
<feature type="region of interest" description="Disordered" evidence="5">
    <location>
        <begin position="436"/>
        <end position="473"/>
    </location>
</feature>
<dbReference type="AlphaFoldDB" id="A0A8H7T0Z2"/>
<dbReference type="Proteomes" id="UP000664132">
    <property type="component" value="Unassembled WGS sequence"/>
</dbReference>
<organism evidence="7 8">
    <name type="scientific">Cadophora malorum</name>
    <dbReference type="NCBI Taxonomy" id="108018"/>
    <lineage>
        <taxon>Eukaryota</taxon>
        <taxon>Fungi</taxon>
        <taxon>Dikarya</taxon>
        <taxon>Ascomycota</taxon>
        <taxon>Pezizomycotina</taxon>
        <taxon>Leotiomycetes</taxon>
        <taxon>Helotiales</taxon>
        <taxon>Ploettnerulaceae</taxon>
        <taxon>Cadophora</taxon>
    </lineage>
</organism>
<dbReference type="InterPro" id="IPR046341">
    <property type="entry name" value="SET_dom_sf"/>
</dbReference>
<keyword evidence="4" id="KW-0539">Nucleus</keyword>
<dbReference type="PROSITE" id="PS50280">
    <property type="entry name" value="SET"/>
    <property type="match status" value="1"/>
</dbReference>
<dbReference type="InterPro" id="IPR015353">
    <property type="entry name" value="Rubisco_LSMT_subst-bd"/>
</dbReference>
<feature type="compositionally biased region" description="Acidic residues" evidence="5">
    <location>
        <begin position="185"/>
        <end position="201"/>
    </location>
</feature>
<protein>
    <recommendedName>
        <fullName evidence="4">Ribosomal lysine N-methyltransferase 4</fullName>
        <ecNumber evidence="4">2.1.1.-</ecNumber>
    </recommendedName>
</protein>
<evidence type="ECO:0000313" key="8">
    <source>
        <dbReference type="Proteomes" id="UP000664132"/>
    </source>
</evidence>
<dbReference type="Gene3D" id="3.90.1410.10">
    <property type="entry name" value="set domain protein methyltransferase, domain 1"/>
    <property type="match status" value="1"/>
</dbReference>
<dbReference type="PIRSF" id="PIRSF011771">
    <property type="entry name" value="RMS1_SET"/>
    <property type="match status" value="1"/>
</dbReference>
<dbReference type="GO" id="GO:0005634">
    <property type="term" value="C:nucleus"/>
    <property type="evidence" value="ECO:0007669"/>
    <property type="project" value="UniProtKB-SubCell"/>
</dbReference>
<dbReference type="Pfam" id="PF09273">
    <property type="entry name" value="Rubis-subs-bind"/>
    <property type="match status" value="1"/>
</dbReference>
<evidence type="ECO:0000256" key="2">
    <source>
        <dbReference type="ARBA" id="ARBA00022679"/>
    </source>
</evidence>
<name>A0A8H7T0Z2_9HELO</name>
<dbReference type="InterPro" id="IPR011383">
    <property type="entry name" value="N-lys_methylase_SETD6"/>
</dbReference>
<dbReference type="Gene3D" id="3.90.1420.10">
    <property type="entry name" value="Rubisco LSMT, substrate-binding domain"/>
    <property type="match status" value="1"/>
</dbReference>
<dbReference type="PANTHER" id="PTHR13271:SF34">
    <property type="entry name" value="N-LYSINE METHYLTRANSFERASE SETD6"/>
    <property type="match status" value="1"/>
</dbReference>
<dbReference type="EMBL" id="JAFJYH010000534">
    <property type="protein sequence ID" value="KAG4411031.1"/>
    <property type="molecule type" value="Genomic_DNA"/>
</dbReference>
<comment type="subcellular location">
    <subcellularLocation>
        <location evidence="4">Nucleus</location>
    </subcellularLocation>
</comment>
<dbReference type="EC" id="2.1.1.-" evidence="4"/>
<comment type="caution">
    <text evidence="7">The sequence shown here is derived from an EMBL/GenBank/DDBJ whole genome shotgun (WGS) entry which is preliminary data.</text>
</comment>
<gene>
    <name evidence="7" type="ORF">IFR04_015835</name>
</gene>
<evidence type="ECO:0000313" key="7">
    <source>
        <dbReference type="EMBL" id="KAG4411031.1"/>
    </source>
</evidence>
<keyword evidence="8" id="KW-1185">Reference proteome</keyword>
<dbReference type="SUPFAM" id="SSF81822">
    <property type="entry name" value="RuBisCo LSMT C-terminal, substrate-binding domain"/>
    <property type="match status" value="1"/>
</dbReference>
<dbReference type="FunFam" id="3.90.1410.10:FF:000007">
    <property type="entry name" value="Ribosomal lysine N-methyltransferase 4"/>
    <property type="match status" value="1"/>
</dbReference>
<evidence type="ECO:0000259" key="6">
    <source>
        <dbReference type="PROSITE" id="PS50280"/>
    </source>
</evidence>
<reference evidence="7" key="1">
    <citation type="submission" date="2021-02" db="EMBL/GenBank/DDBJ databases">
        <title>Genome sequence Cadophora malorum strain M34.</title>
        <authorList>
            <person name="Stefanovic E."/>
            <person name="Vu D."/>
            <person name="Scully C."/>
            <person name="Dijksterhuis J."/>
            <person name="Roader J."/>
            <person name="Houbraken J."/>
        </authorList>
    </citation>
    <scope>NUCLEOTIDE SEQUENCE</scope>
    <source>
        <strain evidence="7">M34</strain>
    </source>
</reference>
<evidence type="ECO:0000256" key="4">
    <source>
        <dbReference type="PIRNR" id="PIRNR011771"/>
    </source>
</evidence>
<accession>A0A8H7T0Z2</accession>
<proteinExistence type="inferred from homology"/>
<sequence>MDSHDSESKAEAFLAWLKTMGVVMSPKIALVSFQSASRGRGVVALADIEEDEGLFVIPRSAVLNTTTALHATDTAATPAILDMPSWLALTAIILAEGQRQDSKWAPYLALLPRELDSLVFWSEAELKELQASTVVNKIGRSAAEDMFSQHISPLKLGHSSVDMCHRVASIIMAYAFDIPEKASQDEPENAEEGDDLVSDDEEDEKTILSMIPLADMLNADATRNNARLCCYENDLEMRSIKPIAKGEEIFNDYGQLPQSDLLRRYGYTTDNYAIYDVAEISTVSILSLLTKEQFLGTKVTLPSLSREELDRRVELALREGVYEDSYDICHSSPDAPSIPDELLGLLYLLLLDAENLAAIESSQASMSSRSKLATALVGQVVAMVLESRAREYSTTIEEDRTLLQAGNLTSRHQMAIQVRLGEKVVLEKASQEAKLFEGSDKKMRLKQDSPSEPQSKKRKPEENAAGRKKGRMR</sequence>
<evidence type="ECO:0000256" key="3">
    <source>
        <dbReference type="ARBA" id="ARBA00022691"/>
    </source>
</evidence>
<comment type="function">
    <text evidence="4">S-adenosyl-L-methionine-dependent protein-lysine N-methyltransferase that monomethylates 60S ribosomal protein L42.</text>
</comment>
<dbReference type="PANTHER" id="PTHR13271">
    <property type="entry name" value="UNCHARACTERIZED PUTATIVE METHYLTRANSFERASE"/>
    <property type="match status" value="1"/>
</dbReference>
<comment type="similarity">
    <text evidence="4">Belongs to the class V-like SAM-binding methyltransferase superfamily. Histone-lysine methyltransferase family. SETD6 subfamily.</text>
</comment>
<keyword evidence="3 4" id="KW-0949">S-adenosyl-L-methionine</keyword>
<keyword evidence="1 4" id="KW-0489">Methyltransferase</keyword>
<feature type="region of interest" description="Disordered" evidence="5">
    <location>
        <begin position="182"/>
        <end position="201"/>
    </location>
</feature>
<dbReference type="InterPro" id="IPR001214">
    <property type="entry name" value="SET_dom"/>
</dbReference>
<feature type="domain" description="SET" evidence="6">
    <location>
        <begin position="26"/>
        <end position="254"/>
    </location>
</feature>
<evidence type="ECO:0000256" key="1">
    <source>
        <dbReference type="ARBA" id="ARBA00022603"/>
    </source>
</evidence>
<dbReference type="SUPFAM" id="SSF82199">
    <property type="entry name" value="SET domain"/>
    <property type="match status" value="1"/>
</dbReference>
<dbReference type="InterPro" id="IPR050600">
    <property type="entry name" value="SETD3_SETD6_MTase"/>
</dbReference>
<keyword evidence="2 4" id="KW-0808">Transferase</keyword>
<dbReference type="OrthoDB" id="341421at2759"/>
<dbReference type="GO" id="GO:0016279">
    <property type="term" value="F:protein-lysine N-methyltransferase activity"/>
    <property type="evidence" value="ECO:0007669"/>
    <property type="project" value="UniProtKB-UniRule"/>
</dbReference>
<dbReference type="InterPro" id="IPR036464">
    <property type="entry name" value="Rubisco_LSMT_subst-bd_sf"/>
</dbReference>
<dbReference type="Pfam" id="PF00856">
    <property type="entry name" value="SET"/>
    <property type="match status" value="1"/>
</dbReference>
<dbReference type="GO" id="GO:0032259">
    <property type="term" value="P:methylation"/>
    <property type="evidence" value="ECO:0007669"/>
    <property type="project" value="UniProtKB-KW"/>
</dbReference>